<dbReference type="RefSeq" id="WP_010275090.1">
    <property type="nucleotide sequence ID" value="NZ_JAVRET010000082.1"/>
</dbReference>
<evidence type="ECO:0000259" key="2">
    <source>
        <dbReference type="Pfam" id="PF00496"/>
    </source>
</evidence>
<feature type="signal peptide" evidence="1">
    <location>
        <begin position="1"/>
        <end position="28"/>
    </location>
</feature>
<evidence type="ECO:0000313" key="4">
    <source>
        <dbReference type="Proteomes" id="UP001183610"/>
    </source>
</evidence>
<dbReference type="InterPro" id="IPR039424">
    <property type="entry name" value="SBP_5"/>
</dbReference>
<dbReference type="CDD" id="cd08501">
    <property type="entry name" value="PBP2_Lpqw"/>
    <property type="match status" value="1"/>
</dbReference>
<dbReference type="EMBL" id="JAVRET010000082">
    <property type="protein sequence ID" value="MDT0412455.1"/>
    <property type="molecule type" value="Genomic_DNA"/>
</dbReference>
<keyword evidence="1" id="KW-0732">Signal</keyword>
<dbReference type="Gene3D" id="3.40.190.10">
    <property type="entry name" value="Periplasmic binding protein-like II"/>
    <property type="match status" value="1"/>
</dbReference>
<keyword evidence="4" id="KW-1185">Reference proteome</keyword>
<dbReference type="Pfam" id="PF00496">
    <property type="entry name" value="SBP_bac_5"/>
    <property type="match status" value="1"/>
</dbReference>
<proteinExistence type="predicted"/>
<evidence type="ECO:0000256" key="1">
    <source>
        <dbReference type="SAM" id="SignalP"/>
    </source>
</evidence>
<sequence>MSPLPRNTARTGPALAAVALASALVLTACGGSGGDGGGDGAGRKRAKAPAAGAQAINAQPVAKLRAGGTLNLSVQQWIHQYNAYQVDGTNGDATAILEQVEPVLQPRDSHGVPHPDPNYLLSAKVTSKSPLEITYRLNPKARWSDGKPLSYRDFAALAKALDGSDSRYLVADTSGYDQIAEVSRGGSDQEAVVRFRAPYADWQRLFRVLLPADSIDTPEKFNKGWLEKIPVTAGAWRIASIDKTTQTVTTEPDPQWWGAKPRLSSITWRALQSPAQTEAYLNKEIDETSAILPEDYKRLVKAPKTDIRKGARWDEVHITLGARGPLADLGVRQAVDRAIDRKGITTAFAKDVPVDVAPLDNHFFMPNQKGYEANAGVWGTYDPKAAAKLLDEAGWKEGAAGEPRTKGGKRLTLTYLISAGASTSAVDQAQIVQQQLGAVGIGVSIRKVTEADYFDKYVNRGNFDLVSFRNVDNIFPSQLFSTFQLPRGKQSFLNFGGVGTKEIDALLTKAGRETDPDAARALYNQADKAIWAEVHSIELYQRPQIIATRAGLANWGAPGLGDVDYTKVGWVK</sequence>
<comment type="caution">
    <text evidence="3">The sequence shown here is derived from an EMBL/GenBank/DDBJ whole genome shotgun (WGS) entry which is preliminary data.</text>
</comment>
<dbReference type="PANTHER" id="PTHR30290">
    <property type="entry name" value="PERIPLASMIC BINDING COMPONENT OF ABC TRANSPORTER"/>
    <property type="match status" value="1"/>
</dbReference>
<dbReference type="Gene3D" id="3.10.105.10">
    <property type="entry name" value="Dipeptide-binding Protein, Domain 3"/>
    <property type="match status" value="1"/>
</dbReference>
<dbReference type="InterPro" id="IPR000914">
    <property type="entry name" value="SBP_5_dom"/>
</dbReference>
<evidence type="ECO:0000313" key="3">
    <source>
        <dbReference type="EMBL" id="MDT0412455.1"/>
    </source>
</evidence>
<name>A0ABU2RAZ2_9ACTN</name>
<dbReference type="PANTHER" id="PTHR30290:SF65">
    <property type="entry name" value="MONOACYL PHOSPHATIDYLINOSITOL TETRAMANNOSIDE-BINDING PROTEIN LPQW-RELATED"/>
    <property type="match status" value="1"/>
</dbReference>
<accession>A0ABU2RAZ2</accession>
<dbReference type="PIRSF" id="PIRSF002741">
    <property type="entry name" value="MppA"/>
    <property type="match status" value="1"/>
</dbReference>
<organism evidence="3 4">
    <name type="scientific">Streptomyces evansiae</name>
    <dbReference type="NCBI Taxonomy" id="3075535"/>
    <lineage>
        <taxon>Bacteria</taxon>
        <taxon>Bacillati</taxon>
        <taxon>Actinomycetota</taxon>
        <taxon>Actinomycetes</taxon>
        <taxon>Kitasatosporales</taxon>
        <taxon>Streptomycetaceae</taxon>
        <taxon>Streptomyces</taxon>
    </lineage>
</organism>
<feature type="chain" id="PRO_5047375809" evidence="1">
    <location>
        <begin position="29"/>
        <end position="572"/>
    </location>
</feature>
<protein>
    <submittedName>
        <fullName evidence="3">ABC transporter family substrate-binding protein</fullName>
    </submittedName>
</protein>
<dbReference type="InterPro" id="IPR030678">
    <property type="entry name" value="Peptide/Ni-bd"/>
</dbReference>
<dbReference type="SUPFAM" id="SSF53850">
    <property type="entry name" value="Periplasmic binding protein-like II"/>
    <property type="match status" value="1"/>
</dbReference>
<dbReference type="Proteomes" id="UP001183610">
    <property type="component" value="Unassembled WGS sequence"/>
</dbReference>
<feature type="domain" description="Solute-binding protein family 5" evidence="2">
    <location>
        <begin position="122"/>
        <end position="482"/>
    </location>
</feature>
<reference evidence="4" key="1">
    <citation type="submission" date="2023-07" db="EMBL/GenBank/DDBJ databases">
        <title>30 novel species of actinomycetes from the DSMZ collection.</title>
        <authorList>
            <person name="Nouioui I."/>
        </authorList>
    </citation>
    <scope>NUCLEOTIDE SEQUENCE [LARGE SCALE GENOMIC DNA]</scope>
    <source>
        <strain evidence="4">DSM 41979</strain>
    </source>
</reference>
<dbReference type="PROSITE" id="PS51257">
    <property type="entry name" value="PROKAR_LIPOPROTEIN"/>
    <property type="match status" value="1"/>
</dbReference>
<gene>
    <name evidence="3" type="ORF">RM698_25820</name>
</gene>
<dbReference type="Gene3D" id="3.90.76.10">
    <property type="entry name" value="Dipeptide-binding Protein, Domain 1"/>
    <property type="match status" value="1"/>
</dbReference>